<evidence type="ECO:0000313" key="2">
    <source>
        <dbReference type="Proteomes" id="UP001392437"/>
    </source>
</evidence>
<reference evidence="1 2" key="1">
    <citation type="submission" date="2023-01" db="EMBL/GenBank/DDBJ databases">
        <title>Analysis of 21 Apiospora genomes using comparative genomics revels a genus with tremendous synthesis potential of carbohydrate active enzymes and secondary metabolites.</title>
        <authorList>
            <person name="Sorensen T."/>
        </authorList>
    </citation>
    <scope>NUCLEOTIDE SEQUENCE [LARGE SCALE GENOMIC DNA]</scope>
    <source>
        <strain evidence="1 2">CBS 117206</strain>
    </source>
</reference>
<dbReference type="EMBL" id="JAQQWP010000011">
    <property type="protein sequence ID" value="KAK8095716.1"/>
    <property type="molecule type" value="Genomic_DNA"/>
</dbReference>
<comment type="caution">
    <text evidence="1">The sequence shown here is derived from an EMBL/GenBank/DDBJ whole genome shotgun (WGS) entry which is preliminary data.</text>
</comment>
<protein>
    <submittedName>
        <fullName evidence="1">Uncharacterized protein</fullName>
    </submittedName>
</protein>
<dbReference type="AlphaFoldDB" id="A0AAW0Q503"/>
<dbReference type="Proteomes" id="UP001392437">
    <property type="component" value="Unassembled WGS sequence"/>
</dbReference>
<evidence type="ECO:0000313" key="1">
    <source>
        <dbReference type="EMBL" id="KAK8095716.1"/>
    </source>
</evidence>
<accession>A0AAW0Q503</accession>
<sequence length="72" mass="8122">MLWYSGMFKVHIKRASTGDGARRWAMLLLIAMLQSGLRVTETPDQLSNGQRSSVIGLTLPENMEFLLLLLFP</sequence>
<name>A0AAW0Q503_9PEZI</name>
<organism evidence="1 2">
    <name type="scientific">Apiospora kogelbergensis</name>
    <dbReference type="NCBI Taxonomy" id="1337665"/>
    <lineage>
        <taxon>Eukaryota</taxon>
        <taxon>Fungi</taxon>
        <taxon>Dikarya</taxon>
        <taxon>Ascomycota</taxon>
        <taxon>Pezizomycotina</taxon>
        <taxon>Sordariomycetes</taxon>
        <taxon>Xylariomycetidae</taxon>
        <taxon>Amphisphaeriales</taxon>
        <taxon>Apiosporaceae</taxon>
        <taxon>Apiospora</taxon>
    </lineage>
</organism>
<keyword evidence="2" id="KW-1185">Reference proteome</keyword>
<proteinExistence type="predicted"/>
<gene>
    <name evidence="1" type="ORF">PG999_013738</name>
</gene>